<reference evidence="1" key="1">
    <citation type="submission" date="2018-12" db="EMBL/GenBank/DDBJ databases">
        <authorList>
            <person name="Will S."/>
            <person name="Neumann-Schaal M."/>
            <person name="Henke P."/>
        </authorList>
    </citation>
    <scope>NUCLEOTIDE SEQUENCE</scope>
    <source>
        <strain evidence="1">PCC 7102</strain>
    </source>
</reference>
<dbReference type="Pfam" id="PF17265">
    <property type="entry name" value="DUF5331"/>
    <property type="match status" value="1"/>
</dbReference>
<dbReference type="Proteomes" id="UP000271624">
    <property type="component" value="Unassembled WGS sequence"/>
</dbReference>
<evidence type="ECO:0008006" key="3">
    <source>
        <dbReference type="Google" id="ProtNLM"/>
    </source>
</evidence>
<protein>
    <recommendedName>
        <fullName evidence="3">DUF5331 domain-containing protein</fullName>
    </recommendedName>
</protein>
<dbReference type="RefSeq" id="WP_127083827.1">
    <property type="nucleotide sequence ID" value="NZ_RSCL01000014.1"/>
</dbReference>
<reference evidence="1" key="2">
    <citation type="journal article" date="2019" name="Genome Biol. Evol.">
        <title>Day and night: Metabolic profiles and evolutionary relationships of six axenic non-marine cyanobacteria.</title>
        <authorList>
            <person name="Will S.E."/>
            <person name="Henke P."/>
            <person name="Boedeker C."/>
            <person name="Huang S."/>
            <person name="Brinkmann H."/>
            <person name="Rohde M."/>
            <person name="Jarek M."/>
            <person name="Friedl T."/>
            <person name="Seufert S."/>
            <person name="Schumacher M."/>
            <person name="Overmann J."/>
            <person name="Neumann-Schaal M."/>
            <person name="Petersen J."/>
        </authorList>
    </citation>
    <scope>NUCLEOTIDE SEQUENCE [LARGE SCALE GENOMIC DNA]</scope>
    <source>
        <strain evidence="1">PCC 7102</strain>
    </source>
</reference>
<organism evidence="1 2">
    <name type="scientific">Dulcicalothrix desertica PCC 7102</name>
    <dbReference type="NCBI Taxonomy" id="232991"/>
    <lineage>
        <taxon>Bacteria</taxon>
        <taxon>Bacillati</taxon>
        <taxon>Cyanobacteriota</taxon>
        <taxon>Cyanophyceae</taxon>
        <taxon>Nostocales</taxon>
        <taxon>Calotrichaceae</taxon>
        <taxon>Dulcicalothrix</taxon>
    </lineage>
</organism>
<comment type="caution">
    <text evidence="1">The sequence shown here is derived from an EMBL/GenBank/DDBJ whole genome shotgun (WGS) entry which is preliminary data.</text>
</comment>
<gene>
    <name evidence="1" type="ORF">DSM106972_055690</name>
</gene>
<dbReference type="EMBL" id="RSCL01000014">
    <property type="protein sequence ID" value="RUT03261.1"/>
    <property type="molecule type" value="Genomic_DNA"/>
</dbReference>
<dbReference type="InterPro" id="IPR020346">
    <property type="entry name" value="Uncharacterised_15.3kDa"/>
</dbReference>
<dbReference type="OrthoDB" id="512100at2"/>
<accession>A0A3S1AL18</accession>
<dbReference type="AlphaFoldDB" id="A0A3S1AL18"/>
<evidence type="ECO:0000313" key="1">
    <source>
        <dbReference type="EMBL" id="RUT03261.1"/>
    </source>
</evidence>
<name>A0A3S1AL18_9CYAN</name>
<sequence length="253" mass="27912">MAFFYSFTESLKQKWLQFFQANREWITLQMQVESVYTPDGGKRPSSYLILGVANALEPKLAQLMLPFSKLNPDADTLVEVLGLHFDPNVALGNHSIPYQQDSDMVMNESIEESMAEQESQSIDVDDAPGILTSGFETGTARNSFSIDAVDTSEIHTMSLNGVGTNVEETAQKLSSVSSDDDFGGDISFDSDLPLKNDSYNELEDLNTSDDDHGFSDVLIDVWSEETKTQNSVDGDFGASFEEDSEIARLFPNG</sequence>
<keyword evidence="2" id="KW-1185">Reference proteome</keyword>
<proteinExistence type="predicted"/>
<evidence type="ECO:0000313" key="2">
    <source>
        <dbReference type="Proteomes" id="UP000271624"/>
    </source>
</evidence>